<evidence type="ECO:0000256" key="3">
    <source>
        <dbReference type="ARBA" id="ARBA00023326"/>
    </source>
</evidence>
<proteinExistence type="predicted"/>
<protein>
    <recommendedName>
        <fullName evidence="4">Fibronectin type-III domain-containing protein</fullName>
    </recommendedName>
</protein>
<keyword evidence="3" id="KW-0119">Carbohydrate metabolism</keyword>
<evidence type="ECO:0000313" key="5">
    <source>
        <dbReference type="EMBL" id="RQW90515.1"/>
    </source>
</evidence>
<dbReference type="SUPFAM" id="SSF49265">
    <property type="entry name" value="Fibronectin type III"/>
    <property type="match status" value="1"/>
</dbReference>
<keyword evidence="2" id="KW-0326">Glycosidase</keyword>
<dbReference type="InterPro" id="IPR013783">
    <property type="entry name" value="Ig-like_fold"/>
</dbReference>
<dbReference type="PANTHER" id="PTHR46708:SF2">
    <property type="entry name" value="FIBRONECTIN TYPE-III DOMAIN-CONTAINING PROTEIN"/>
    <property type="match status" value="1"/>
</dbReference>
<dbReference type="Pfam" id="PF14040">
    <property type="entry name" value="DNase_NucA_NucB"/>
    <property type="match status" value="1"/>
</dbReference>
<evidence type="ECO:0000256" key="2">
    <source>
        <dbReference type="ARBA" id="ARBA00023295"/>
    </source>
</evidence>
<dbReference type="PANTHER" id="PTHR46708">
    <property type="entry name" value="TENASCIN"/>
    <property type="match status" value="1"/>
</dbReference>
<evidence type="ECO:0000259" key="4">
    <source>
        <dbReference type="PROSITE" id="PS50853"/>
    </source>
</evidence>
<accession>A0ABX9Y000</accession>
<evidence type="ECO:0000313" key="6">
    <source>
        <dbReference type="Proteomes" id="UP000274694"/>
    </source>
</evidence>
<dbReference type="CDD" id="cd00063">
    <property type="entry name" value="FN3"/>
    <property type="match status" value="1"/>
</dbReference>
<gene>
    <name evidence="5" type="ORF">DLJ60_20480</name>
</gene>
<evidence type="ECO:0000256" key="1">
    <source>
        <dbReference type="ARBA" id="ARBA00022737"/>
    </source>
</evidence>
<dbReference type="InterPro" id="IPR029476">
    <property type="entry name" value="DNase_NucA_NucB"/>
</dbReference>
<dbReference type="SMART" id="SM00060">
    <property type="entry name" value="FN3"/>
    <property type="match status" value="2"/>
</dbReference>
<organism evidence="5 6">
    <name type="scientific">Micromonospora chalcea</name>
    <dbReference type="NCBI Taxonomy" id="1874"/>
    <lineage>
        <taxon>Bacteria</taxon>
        <taxon>Bacillati</taxon>
        <taxon>Actinomycetota</taxon>
        <taxon>Actinomycetes</taxon>
        <taxon>Micromonosporales</taxon>
        <taxon>Micromonosporaceae</taxon>
        <taxon>Micromonospora</taxon>
    </lineage>
</organism>
<dbReference type="Gene3D" id="2.60.40.10">
    <property type="entry name" value="Immunoglobulins"/>
    <property type="match status" value="1"/>
</dbReference>
<feature type="domain" description="Fibronectin type-III" evidence="4">
    <location>
        <begin position="162"/>
        <end position="249"/>
    </location>
</feature>
<sequence length="789" mass="83104">MANHGHDRHFSRFLRATALAVSLILPVGLVSQPAAEATPAEQLPACADPSVPEDVNHASIRLEGPTTGTEVAVDEHGKIALSGFLHKNATMVDVSVGRLTTTDITLGPPPAGVSDWSASWTASLRPAELGENEVCARAEREPGRYARILRSVTVVDLLPPSAVPDLTVGAITATTAKATWGEATDNYGLAGYEITVDGGTPHRTTIGTRSYSITGLSPSTNHTVSVVAVDLAGNKSATRATASFTTAAAPPPPDPDADLVLDPEQGAATATWHPDPATETSYRAYLDGQLYDEFSLTHFCQDADGNPANPCTAGNSIALPIGPLEEYTPYTFRVEALRADRTVARELSADFTTMINTDEVSPAATQQAASEGSQCAGSGGDFYLAADSRTSVTVPAGSTELFPGCYTVSNDSCLDAFLPPSGEKLVNCADSLTQLLFSAAPPGRGPVISSVDPVPGRVSTLFDPGNATMPITWCAQNTTTCTLVLAPAAQAVRLVAVAPAAAVGTSWVVVALSGIGIGLALWALLEILFPGQIGIHGILEYPIRHDTDFDTFENWGADEGEWYNSLKIYAEVIKTTKLVADRDGIPFAWTNAEDGRLKRIIDAACTAQRGTQGTAGCDNGFAVYVPGGVSYDLRPMKETGTHIVTAMGDGGYPQPPTRAQWFYPARSQGGRAAIDAGYPRRWFNTHFTPNECTGRAPGTVCDEFPFWVTNQAVNLSGERASLKPVPPSESSPQGTEMSAFFRKCEVADGERFIVLPVKPWVAANGPSFGFRVSEGGASMCMSPKPAAAP</sequence>
<reference evidence="5 6" key="1">
    <citation type="submission" date="2018-05" db="EMBL/GenBank/DDBJ databases">
        <title>Micromonospora from Atacama Desert.</title>
        <authorList>
            <person name="Carro L."/>
            <person name="Goodfellow M."/>
            <person name="Klenk H.-P."/>
        </authorList>
    </citation>
    <scope>NUCLEOTIDE SEQUENCE [LARGE SCALE GENOMIC DNA]</scope>
    <source>
        <strain evidence="5 6">LB41</strain>
    </source>
</reference>
<dbReference type="PROSITE" id="PS50853">
    <property type="entry name" value="FN3"/>
    <property type="match status" value="1"/>
</dbReference>
<dbReference type="Pfam" id="PF00041">
    <property type="entry name" value="fn3"/>
    <property type="match status" value="1"/>
</dbReference>
<dbReference type="InterPro" id="IPR003961">
    <property type="entry name" value="FN3_dom"/>
</dbReference>
<keyword evidence="1" id="KW-0677">Repeat</keyword>
<dbReference type="InterPro" id="IPR050991">
    <property type="entry name" value="ECM_Regulatory_Proteins"/>
</dbReference>
<comment type="caution">
    <text evidence="5">The sequence shown here is derived from an EMBL/GenBank/DDBJ whole genome shotgun (WGS) entry which is preliminary data.</text>
</comment>
<name>A0ABX9Y000_MICCH</name>
<dbReference type="InterPro" id="IPR036116">
    <property type="entry name" value="FN3_sf"/>
</dbReference>
<keyword evidence="3" id="KW-0624">Polysaccharide degradation</keyword>
<keyword evidence="2" id="KW-0378">Hydrolase</keyword>
<keyword evidence="6" id="KW-1185">Reference proteome</keyword>
<dbReference type="Proteomes" id="UP000274694">
    <property type="component" value="Unassembled WGS sequence"/>
</dbReference>
<dbReference type="EMBL" id="QGTA01000220">
    <property type="protein sequence ID" value="RQW90515.1"/>
    <property type="molecule type" value="Genomic_DNA"/>
</dbReference>